<reference evidence="2" key="2">
    <citation type="submission" date="2020-11" db="EMBL/GenBank/DDBJ databases">
        <authorList>
            <person name="McCartney M.A."/>
            <person name="Auch B."/>
            <person name="Kono T."/>
            <person name="Mallez S."/>
            <person name="Becker A."/>
            <person name="Gohl D.M."/>
            <person name="Silverstein K.A.T."/>
            <person name="Koren S."/>
            <person name="Bechman K.B."/>
            <person name="Herman A."/>
            <person name="Abrahante J.E."/>
            <person name="Garbe J."/>
        </authorList>
    </citation>
    <scope>NUCLEOTIDE SEQUENCE</scope>
    <source>
        <strain evidence="2">Duluth1</strain>
        <tissue evidence="2">Whole animal</tissue>
    </source>
</reference>
<evidence type="ECO:0000259" key="1">
    <source>
        <dbReference type="Pfam" id="PF00024"/>
    </source>
</evidence>
<name>A0A9D4BLN7_DREPO</name>
<comment type="caution">
    <text evidence="2">The sequence shown here is derived from an EMBL/GenBank/DDBJ whole genome shotgun (WGS) entry which is preliminary data.</text>
</comment>
<protein>
    <recommendedName>
        <fullName evidence="1">Apple domain-containing protein</fullName>
    </recommendedName>
</protein>
<dbReference type="SUPFAM" id="SSF57414">
    <property type="entry name" value="Hairpin loop containing domain-like"/>
    <property type="match status" value="1"/>
</dbReference>
<keyword evidence="3" id="KW-1185">Reference proteome</keyword>
<evidence type="ECO:0000313" key="3">
    <source>
        <dbReference type="Proteomes" id="UP000828390"/>
    </source>
</evidence>
<dbReference type="Proteomes" id="UP000828390">
    <property type="component" value="Unassembled WGS sequence"/>
</dbReference>
<dbReference type="EMBL" id="JAIWYP010000015">
    <property type="protein sequence ID" value="KAH3699573.1"/>
    <property type="molecule type" value="Genomic_DNA"/>
</dbReference>
<proteinExistence type="predicted"/>
<sequence>MSNPPVSTVFEVDSSIVCALICLRQTEPACVAAQFDQATKSCALFNGFEHNHDPSNPKITIVFKFAAHFFAN</sequence>
<dbReference type="InterPro" id="IPR003609">
    <property type="entry name" value="Pan_app"/>
</dbReference>
<gene>
    <name evidence="2" type="ORF">DPMN_074530</name>
</gene>
<evidence type="ECO:0000313" key="2">
    <source>
        <dbReference type="EMBL" id="KAH3699573.1"/>
    </source>
</evidence>
<dbReference type="Pfam" id="PF00024">
    <property type="entry name" value="PAN_1"/>
    <property type="match status" value="1"/>
</dbReference>
<dbReference type="AlphaFoldDB" id="A0A9D4BLN7"/>
<feature type="domain" description="Apple" evidence="1">
    <location>
        <begin position="3"/>
        <end position="51"/>
    </location>
</feature>
<organism evidence="2 3">
    <name type="scientific">Dreissena polymorpha</name>
    <name type="common">Zebra mussel</name>
    <name type="synonym">Mytilus polymorpha</name>
    <dbReference type="NCBI Taxonomy" id="45954"/>
    <lineage>
        <taxon>Eukaryota</taxon>
        <taxon>Metazoa</taxon>
        <taxon>Spiralia</taxon>
        <taxon>Lophotrochozoa</taxon>
        <taxon>Mollusca</taxon>
        <taxon>Bivalvia</taxon>
        <taxon>Autobranchia</taxon>
        <taxon>Heteroconchia</taxon>
        <taxon>Euheterodonta</taxon>
        <taxon>Imparidentia</taxon>
        <taxon>Neoheterodontei</taxon>
        <taxon>Myida</taxon>
        <taxon>Dreissenoidea</taxon>
        <taxon>Dreissenidae</taxon>
        <taxon>Dreissena</taxon>
    </lineage>
</organism>
<accession>A0A9D4BLN7</accession>
<reference evidence="2" key="1">
    <citation type="journal article" date="2019" name="bioRxiv">
        <title>The Genome of the Zebra Mussel, Dreissena polymorpha: A Resource for Invasive Species Research.</title>
        <authorList>
            <person name="McCartney M.A."/>
            <person name="Auch B."/>
            <person name="Kono T."/>
            <person name="Mallez S."/>
            <person name="Zhang Y."/>
            <person name="Obille A."/>
            <person name="Becker A."/>
            <person name="Abrahante J.E."/>
            <person name="Garbe J."/>
            <person name="Badalamenti J.P."/>
            <person name="Herman A."/>
            <person name="Mangelson H."/>
            <person name="Liachko I."/>
            <person name="Sullivan S."/>
            <person name="Sone E.D."/>
            <person name="Koren S."/>
            <person name="Silverstein K.A.T."/>
            <person name="Beckman K.B."/>
            <person name="Gohl D.M."/>
        </authorList>
    </citation>
    <scope>NUCLEOTIDE SEQUENCE</scope>
    <source>
        <strain evidence="2">Duluth1</strain>
        <tissue evidence="2">Whole animal</tissue>
    </source>
</reference>